<evidence type="ECO:0000256" key="1">
    <source>
        <dbReference type="ARBA" id="ARBA00005664"/>
    </source>
</evidence>
<dbReference type="InterPro" id="IPR029044">
    <property type="entry name" value="Nucleotide-diphossugar_trans"/>
</dbReference>
<sequence length="359" mass="41282">MPSRHSILYAELRHIFKNKLTRLAILITLCLTTVYVLHPAISYADTYQGRLSSQPGFNELGVTRQELSSEIRQGSLRKATKYSSVGKVHAVFGEPNSVYERALKLHKQHSDAHGHPMFVLRERLLSGLWSKPAYILSVMMHELEKPEEERLEWLLYAKFLFIPCSNGTDTELTLSSWIDADIVVMNPEIPLDIFIPPTPEFDYVNVLATNDQHGLNNGCFLIRVSAWSVKLLSATIAFHIFRPEVELKYSEQSALEQMINEKYWRNFVVLVPQFWFNAYSSNRTSTAARPQDFRPGALQIHFAGNRDGKRPERMETWMDIAEQAVSPYTCPLEQSGLLQDVHDFWHSLSEERAQKKNQT</sequence>
<gene>
    <name evidence="4" type="ORF">PVAG01_05276</name>
</gene>
<dbReference type="InterPro" id="IPR008630">
    <property type="entry name" value="Glyco_trans_34"/>
</dbReference>
<evidence type="ECO:0000313" key="5">
    <source>
        <dbReference type="Proteomes" id="UP001629113"/>
    </source>
</evidence>
<proteinExistence type="inferred from homology"/>
<organism evidence="4 5">
    <name type="scientific">Phlyctema vagabunda</name>
    <dbReference type="NCBI Taxonomy" id="108571"/>
    <lineage>
        <taxon>Eukaryota</taxon>
        <taxon>Fungi</taxon>
        <taxon>Dikarya</taxon>
        <taxon>Ascomycota</taxon>
        <taxon>Pezizomycotina</taxon>
        <taxon>Leotiomycetes</taxon>
        <taxon>Helotiales</taxon>
        <taxon>Dermateaceae</taxon>
        <taxon>Phlyctema</taxon>
    </lineage>
</organism>
<dbReference type="Pfam" id="PF05637">
    <property type="entry name" value="Glyco_transf_34"/>
    <property type="match status" value="1"/>
</dbReference>
<comment type="caution">
    <text evidence="4">The sequence shown here is derived from an EMBL/GenBank/DDBJ whole genome shotgun (WGS) entry which is preliminary data.</text>
</comment>
<dbReference type="EMBL" id="JBFCZG010000004">
    <property type="protein sequence ID" value="KAL3423529.1"/>
    <property type="molecule type" value="Genomic_DNA"/>
</dbReference>
<evidence type="ECO:0000313" key="4">
    <source>
        <dbReference type="EMBL" id="KAL3423529.1"/>
    </source>
</evidence>
<keyword evidence="5" id="KW-1185">Reference proteome</keyword>
<dbReference type="GO" id="GO:0016740">
    <property type="term" value="F:transferase activity"/>
    <property type="evidence" value="ECO:0007669"/>
    <property type="project" value="UniProtKB-KW"/>
</dbReference>
<comment type="similarity">
    <text evidence="1">Belongs to the glycosyltransferase 34 family.</text>
</comment>
<dbReference type="Gene3D" id="3.90.550.10">
    <property type="entry name" value="Spore Coat Polysaccharide Biosynthesis Protein SpsA, Chain A"/>
    <property type="match status" value="1"/>
</dbReference>
<reference evidence="4 5" key="1">
    <citation type="submission" date="2024-06" db="EMBL/GenBank/DDBJ databases">
        <title>Complete genome of Phlyctema vagabunda strain 19-DSS-EL-015.</title>
        <authorList>
            <person name="Fiorenzani C."/>
        </authorList>
    </citation>
    <scope>NUCLEOTIDE SEQUENCE [LARGE SCALE GENOMIC DNA]</scope>
    <source>
        <strain evidence="4 5">19-DSS-EL-015</strain>
    </source>
</reference>
<protein>
    <submittedName>
        <fullName evidence="4">Galactosyl transferase gma12 mnn10 family protein</fullName>
    </submittedName>
</protein>
<evidence type="ECO:0000256" key="3">
    <source>
        <dbReference type="ARBA" id="ARBA00022679"/>
    </source>
</evidence>
<keyword evidence="2" id="KW-0328">Glycosyltransferase</keyword>
<dbReference type="PANTHER" id="PTHR31306">
    <property type="entry name" value="ALPHA-1,6-MANNOSYLTRANSFERASE MNN11-RELATED"/>
    <property type="match status" value="1"/>
</dbReference>
<dbReference type="PANTHER" id="PTHR31306:SF8">
    <property type="entry name" value="GLYCOSYLTRANSFERASE FAMILY 34 PROTEIN"/>
    <property type="match status" value="1"/>
</dbReference>
<evidence type="ECO:0000256" key="2">
    <source>
        <dbReference type="ARBA" id="ARBA00022676"/>
    </source>
</evidence>
<keyword evidence="3 4" id="KW-0808">Transferase</keyword>
<accession>A0ABR4PJK2</accession>
<name>A0ABR4PJK2_9HELO</name>
<dbReference type="SUPFAM" id="SSF53448">
    <property type="entry name" value="Nucleotide-diphospho-sugar transferases"/>
    <property type="match status" value="1"/>
</dbReference>
<dbReference type="Proteomes" id="UP001629113">
    <property type="component" value="Unassembled WGS sequence"/>
</dbReference>